<dbReference type="GO" id="GO:0003941">
    <property type="term" value="F:L-serine ammonia-lyase activity"/>
    <property type="evidence" value="ECO:0007669"/>
    <property type="project" value="TreeGrafter"/>
</dbReference>
<dbReference type="Pfam" id="PF00291">
    <property type="entry name" value="PALP"/>
    <property type="match status" value="1"/>
</dbReference>
<dbReference type="SUPFAM" id="SSF53686">
    <property type="entry name" value="Tryptophan synthase beta subunit-like PLP-dependent enzymes"/>
    <property type="match status" value="1"/>
</dbReference>
<evidence type="ECO:0000256" key="1">
    <source>
        <dbReference type="ARBA" id="ARBA00001933"/>
    </source>
</evidence>
<evidence type="ECO:0000313" key="5">
    <source>
        <dbReference type="EMBL" id="GAI36976.1"/>
    </source>
</evidence>
<dbReference type="GO" id="GO:0006567">
    <property type="term" value="P:L-threonine catabolic process"/>
    <property type="evidence" value="ECO:0007669"/>
    <property type="project" value="TreeGrafter"/>
</dbReference>
<protein>
    <recommendedName>
        <fullName evidence="4">Tryptophan synthase beta chain-like PALP domain-containing protein</fullName>
    </recommendedName>
</protein>
<gene>
    <name evidence="5" type="ORF">S06H3_38480</name>
</gene>
<dbReference type="GO" id="GO:0006565">
    <property type="term" value="P:L-serine catabolic process"/>
    <property type="evidence" value="ECO:0007669"/>
    <property type="project" value="TreeGrafter"/>
</dbReference>
<dbReference type="PROSITE" id="PS00165">
    <property type="entry name" value="DEHYDRATASE_SER_THR"/>
    <property type="match status" value="1"/>
</dbReference>
<reference evidence="5" key="1">
    <citation type="journal article" date="2014" name="Front. Microbiol.">
        <title>High frequency of phylogenetically diverse reductive dehalogenase-homologous genes in deep subseafloor sedimentary metagenomes.</title>
        <authorList>
            <person name="Kawai M."/>
            <person name="Futagami T."/>
            <person name="Toyoda A."/>
            <person name="Takaki Y."/>
            <person name="Nishi S."/>
            <person name="Hori S."/>
            <person name="Arai W."/>
            <person name="Tsubouchi T."/>
            <person name="Morono Y."/>
            <person name="Uchiyama I."/>
            <person name="Ito T."/>
            <person name="Fujiyama A."/>
            <person name="Inagaki F."/>
            <person name="Takami H."/>
        </authorList>
    </citation>
    <scope>NUCLEOTIDE SEQUENCE</scope>
    <source>
        <strain evidence="5">Expedition CK06-06</strain>
    </source>
</reference>
<accession>X1P3I5</accession>
<keyword evidence="3" id="KW-0456">Lyase</keyword>
<sequence>MKTGVLVKYKDFLPVTPNTPLFSLGEGDTPLVRCGELERKTGCGELYLKLEGCNPTGSFKDRGMVVAVARALEANSKAIICASTGNTSASAAAYAAYCGLTAIIIIPKGKIALGKLAQLLSMGLKLSLL</sequence>
<dbReference type="InterPro" id="IPR000634">
    <property type="entry name" value="Ser/Thr_deHydtase_PyrdxlP-BS"/>
</dbReference>
<dbReference type="PANTHER" id="PTHR48078:SF6">
    <property type="entry name" value="L-THREONINE DEHYDRATASE CATABOLIC TDCB"/>
    <property type="match status" value="1"/>
</dbReference>
<dbReference type="InterPro" id="IPR001926">
    <property type="entry name" value="TrpB-like_PALP"/>
</dbReference>
<dbReference type="Gene3D" id="3.40.50.1100">
    <property type="match status" value="2"/>
</dbReference>
<dbReference type="InterPro" id="IPR050147">
    <property type="entry name" value="Ser/Thr_Dehydratase"/>
</dbReference>
<comment type="cofactor">
    <cofactor evidence="1">
        <name>pyridoxal 5'-phosphate</name>
        <dbReference type="ChEBI" id="CHEBI:597326"/>
    </cofactor>
</comment>
<dbReference type="GO" id="GO:0009097">
    <property type="term" value="P:isoleucine biosynthetic process"/>
    <property type="evidence" value="ECO:0007669"/>
    <property type="project" value="TreeGrafter"/>
</dbReference>
<feature type="non-terminal residue" evidence="5">
    <location>
        <position position="129"/>
    </location>
</feature>
<dbReference type="EMBL" id="BARV01023459">
    <property type="protein sequence ID" value="GAI36976.1"/>
    <property type="molecule type" value="Genomic_DNA"/>
</dbReference>
<dbReference type="PANTHER" id="PTHR48078">
    <property type="entry name" value="THREONINE DEHYDRATASE, MITOCHONDRIAL-RELATED"/>
    <property type="match status" value="1"/>
</dbReference>
<dbReference type="AlphaFoldDB" id="X1P3I5"/>
<proteinExistence type="predicted"/>
<name>X1P3I5_9ZZZZ</name>
<comment type="caution">
    <text evidence="5">The sequence shown here is derived from an EMBL/GenBank/DDBJ whole genome shotgun (WGS) entry which is preliminary data.</text>
</comment>
<keyword evidence="2" id="KW-0663">Pyridoxal phosphate</keyword>
<dbReference type="GO" id="GO:0004794">
    <property type="term" value="F:threonine deaminase activity"/>
    <property type="evidence" value="ECO:0007669"/>
    <property type="project" value="TreeGrafter"/>
</dbReference>
<evidence type="ECO:0000259" key="4">
    <source>
        <dbReference type="Pfam" id="PF00291"/>
    </source>
</evidence>
<feature type="domain" description="Tryptophan synthase beta chain-like PALP" evidence="4">
    <location>
        <begin position="23"/>
        <end position="124"/>
    </location>
</feature>
<evidence type="ECO:0000256" key="3">
    <source>
        <dbReference type="ARBA" id="ARBA00023239"/>
    </source>
</evidence>
<organism evidence="5">
    <name type="scientific">marine sediment metagenome</name>
    <dbReference type="NCBI Taxonomy" id="412755"/>
    <lineage>
        <taxon>unclassified sequences</taxon>
        <taxon>metagenomes</taxon>
        <taxon>ecological metagenomes</taxon>
    </lineage>
</organism>
<dbReference type="GO" id="GO:0030170">
    <property type="term" value="F:pyridoxal phosphate binding"/>
    <property type="evidence" value="ECO:0007669"/>
    <property type="project" value="InterPro"/>
</dbReference>
<dbReference type="InterPro" id="IPR036052">
    <property type="entry name" value="TrpB-like_PALP_sf"/>
</dbReference>
<evidence type="ECO:0000256" key="2">
    <source>
        <dbReference type="ARBA" id="ARBA00022898"/>
    </source>
</evidence>